<evidence type="ECO:0000256" key="1">
    <source>
        <dbReference type="SAM" id="Phobius"/>
    </source>
</evidence>
<keyword evidence="1" id="KW-0472">Membrane</keyword>
<evidence type="ECO:0000313" key="2">
    <source>
        <dbReference type="EMBL" id="OLP61303.1"/>
    </source>
</evidence>
<feature type="transmembrane region" description="Helical" evidence="1">
    <location>
        <begin position="53"/>
        <end position="79"/>
    </location>
</feature>
<keyword evidence="1" id="KW-1133">Transmembrane helix</keyword>
<name>A0A1Q9B006_9HYPH</name>
<accession>A0A1Q9B006</accession>
<dbReference type="AlphaFoldDB" id="A0A1Q9B006"/>
<proteinExistence type="predicted"/>
<organism evidence="2 3">
    <name type="scientific">Xaviernesmea oryzae</name>
    <dbReference type="NCBI Taxonomy" id="464029"/>
    <lineage>
        <taxon>Bacteria</taxon>
        <taxon>Pseudomonadati</taxon>
        <taxon>Pseudomonadota</taxon>
        <taxon>Alphaproteobacteria</taxon>
        <taxon>Hyphomicrobiales</taxon>
        <taxon>Rhizobiaceae</taxon>
        <taxon>Rhizobium/Agrobacterium group</taxon>
        <taxon>Xaviernesmea</taxon>
    </lineage>
</organism>
<protein>
    <submittedName>
        <fullName evidence="2">Uncharacterized protein</fullName>
    </submittedName>
</protein>
<reference evidence="2 3" key="1">
    <citation type="submission" date="2016-09" db="EMBL/GenBank/DDBJ databases">
        <title>Rhizobium sp. nov., a novel species isolated from the rice rhizosphere.</title>
        <authorList>
            <person name="Zhao J."/>
            <person name="Zhang X."/>
        </authorList>
    </citation>
    <scope>NUCLEOTIDE SEQUENCE [LARGE SCALE GENOMIC DNA]</scope>
    <source>
        <strain evidence="2 3">1.7048</strain>
    </source>
</reference>
<dbReference type="EMBL" id="MKIP01000033">
    <property type="protein sequence ID" value="OLP61303.1"/>
    <property type="molecule type" value="Genomic_DNA"/>
</dbReference>
<keyword evidence="3" id="KW-1185">Reference proteome</keyword>
<dbReference type="OrthoDB" id="8403353at2"/>
<dbReference type="Proteomes" id="UP000186364">
    <property type="component" value="Unassembled WGS sequence"/>
</dbReference>
<comment type="caution">
    <text evidence="2">The sequence shown here is derived from an EMBL/GenBank/DDBJ whole genome shotgun (WGS) entry which is preliminary data.</text>
</comment>
<keyword evidence="1" id="KW-0812">Transmembrane</keyword>
<dbReference type="RefSeq" id="WP_075626693.1">
    <property type="nucleotide sequence ID" value="NZ_FOAM01000009.1"/>
</dbReference>
<sequence length="89" mass="9420">MQDEAAASLIPTLPPLVHNERVKLTAAAIDRLSTACVAAGFISPVVSMANGQIVISAFSLPIALSTMTWLLTALILHFAARRVLGKLRP</sequence>
<evidence type="ECO:0000313" key="3">
    <source>
        <dbReference type="Proteomes" id="UP000186364"/>
    </source>
</evidence>
<gene>
    <name evidence="2" type="ORF">BJF93_21235</name>
</gene>